<dbReference type="PANTHER" id="PTHR21015">
    <property type="entry name" value="UDP-N-ACETYLGLUCOSAMINE--N-ACETYLMURAMYL-(PENTAPEPTIDE) PYROPHOSPHORYL-UNDECAPRENOL N-ACETYLGLUCOSAMINE TRANSFERASE 1"/>
    <property type="match status" value="1"/>
</dbReference>
<dbReference type="EMBL" id="BAAAPO010000026">
    <property type="protein sequence ID" value="GAA1793627.1"/>
    <property type="molecule type" value="Genomic_DNA"/>
</dbReference>
<evidence type="ECO:0000313" key="3">
    <source>
        <dbReference type="Proteomes" id="UP001499938"/>
    </source>
</evidence>
<sequence length="324" mass="34469">MRVGIYVHHSGSGHGRRAASIAQAVRERGAAVSVAGSSGVVDLSLPRDDEPPAQGDATARGALHWAPLRHNGMRERSQLIARWVAEERLDVVVVDVSVEVAALVRLLGVPVVVVTQPGDRTDRPHALAYDLAEVILAPWPDGFDAGPHVGRWREKVVAVGGISAFTTRPRAERPSPACPYGVLLAGGDGWPDPTLPQRISCAVPALTWHTLGGEHWLDDPEDLLRGADVVISHAGQNAVADLAAADAPSIVVAMPRPFDEQRWMVRGLAAGGWCTGIDDASSLADADWAALVRRATTMPRRWTDWHTEGAAGRAADVILDVAHG</sequence>
<dbReference type="InterPro" id="IPR007235">
    <property type="entry name" value="Glyco_trans_28_C"/>
</dbReference>
<dbReference type="Pfam" id="PF04101">
    <property type="entry name" value="Glyco_tran_28_C"/>
    <property type="match status" value="1"/>
</dbReference>
<feature type="domain" description="Glycosyl transferase family 28 C-terminal" evidence="1">
    <location>
        <begin position="217"/>
        <end position="274"/>
    </location>
</feature>
<gene>
    <name evidence="2" type="ORF">GCM10009811_17940</name>
</gene>
<comment type="caution">
    <text evidence="2">The sequence shown here is derived from an EMBL/GenBank/DDBJ whole genome shotgun (WGS) entry which is preliminary data.</text>
</comment>
<accession>A0ABP4XWA7</accession>
<evidence type="ECO:0000259" key="1">
    <source>
        <dbReference type="Pfam" id="PF04101"/>
    </source>
</evidence>
<protein>
    <recommendedName>
        <fullName evidence="1">Glycosyl transferase family 28 C-terminal domain-containing protein</fullName>
    </recommendedName>
</protein>
<keyword evidence="3" id="KW-1185">Reference proteome</keyword>
<evidence type="ECO:0000313" key="2">
    <source>
        <dbReference type="EMBL" id="GAA1793627.1"/>
    </source>
</evidence>
<organism evidence="2 3">
    <name type="scientific">Nostocoides veronense</name>
    <dbReference type="NCBI Taxonomy" id="330836"/>
    <lineage>
        <taxon>Bacteria</taxon>
        <taxon>Bacillati</taxon>
        <taxon>Actinomycetota</taxon>
        <taxon>Actinomycetes</taxon>
        <taxon>Micrococcales</taxon>
        <taxon>Intrasporangiaceae</taxon>
        <taxon>Nostocoides</taxon>
    </lineage>
</organism>
<dbReference type="SUPFAM" id="SSF53756">
    <property type="entry name" value="UDP-Glycosyltransferase/glycogen phosphorylase"/>
    <property type="match status" value="1"/>
</dbReference>
<dbReference type="PANTHER" id="PTHR21015:SF22">
    <property type="entry name" value="GLYCOSYLTRANSFERASE"/>
    <property type="match status" value="1"/>
</dbReference>
<dbReference type="RefSeq" id="WP_344083801.1">
    <property type="nucleotide sequence ID" value="NZ_BAAAPO010000026.1"/>
</dbReference>
<reference evidence="3" key="1">
    <citation type="journal article" date="2019" name="Int. J. Syst. Evol. Microbiol.">
        <title>The Global Catalogue of Microorganisms (GCM) 10K type strain sequencing project: providing services to taxonomists for standard genome sequencing and annotation.</title>
        <authorList>
            <consortium name="The Broad Institute Genomics Platform"/>
            <consortium name="The Broad Institute Genome Sequencing Center for Infectious Disease"/>
            <person name="Wu L."/>
            <person name="Ma J."/>
        </authorList>
    </citation>
    <scope>NUCLEOTIDE SEQUENCE [LARGE SCALE GENOMIC DNA]</scope>
    <source>
        <strain evidence="3">JCM 15592</strain>
    </source>
</reference>
<name>A0ABP4XWA7_9MICO</name>
<proteinExistence type="predicted"/>
<dbReference type="Gene3D" id="3.40.50.2000">
    <property type="entry name" value="Glycogen Phosphorylase B"/>
    <property type="match status" value="1"/>
</dbReference>
<dbReference type="Proteomes" id="UP001499938">
    <property type="component" value="Unassembled WGS sequence"/>
</dbReference>